<gene>
    <name evidence="1" type="ORF">WJX84_000243</name>
</gene>
<proteinExistence type="predicted"/>
<name>A0AAW1SSB1_9CHLO</name>
<evidence type="ECO:0000313" key="1">
    <source>
        <dbReference type="EMBL" id="KAK9853122.1"/>
    </source>
</evidence>
<accession>A0AAW1SSB1</accession>
<dbReference type="AlphaFoldDB" id="A0AAW1SSB1"/>
<reference evidence="1 2" key="1">
    <citation type="journal article" date="2024" name="Nat. Commun.">
        <title>Phylogenomics reveals the evolutionary origins of lichenization in chlorophyte algae.</title>
        <authorList>
            <person name="Puginier C."/>
            <person name="Libourel C."/>
            <person name="Otte J."/>
            <person name="Skaloud P."/>
            <person name="Haon M."/>
            <person name="Grisel S."/>
            <person name="Petersen M."/>
            <person name="Berrin J.G."/>
            <person name="Delaux P.M."/>
            <person name="Dal Grande F."/>
            <person name="Keller J."/>
        </authorList>
    </citation>
    <scope>NUCLEOTIDE SEQUENCE [LARGE SCALE GENOMIC DNA]</scope>
    <source>
        <strain evidence="1 2">SAG 2523</strain>
    </source>
</reference>
<evidence type="ECO:0000313" key="2">
    <source>
        <dbReference type="Proteomes" id="UP001485043"/>
    </source>
</evidence>
<sequence>MPGPEPVGSGTQLRLYRDGLNSKFLSDDKLHTAYVLERSKQQQPDRRWNFKLYSGQAYGTGAPYLLRLLRLQPEQMIQLVLPDGQVLVEIIR</sequence>
<organism evidence="1 2">
    <name type="scientific">Apatococcus fuscideae</name>
    <dbReference type="NCBI Taxonomy" id="2026836"/>
    <lineage>
        <taxon>Eukaryota</taxon>
        <taxon>Viridiplantae</taxon>
        <taxon>Chlorophyta</taxon>
        <taxon>core chlorophytes</taxon>
        <taxon>Trebouxiophyceae</taxon>
        <taxon>Chlorellales</taxon>
        <taxon>Chlorellaceae</taxon>
        <taxon>Apatococcus</taxon>
    </lineage>
</organism>
<dbReference type="EMBL" id="JALJOV010001154">
    <property type="protein sequence ID" value="KAK9853122.1"/>
    <property type="molecule type" value="Genomic_DNA"/>
</dbReference>
<dbReference type="Proteomes" id="UP001485043">
    <property type="component" value="Unassembled WGS sequence"/>
</dbReference>
<comment type="caution">
    <text evidence="1">The sequence shown here is derived from an EMBL/GenBank/DDBJ whole genome shotgun (WGS) entry which is preliminary data.</text>
</comment>
<keyword evidence="2" id="KW-1185">Reference proteome</keyword>
<protein>
    <submittedName>
        <fullName evidence="1">Uncharacterized protein</fullName>
    </submittedName>
</protein>